<evidence type="ECO:0008006" key="11">
    <source>
        <dbReference type="Google" id="ProtNLM"/>
    </source>
</evidence>
<keyword evidence="4 5" id="KW-0274">FAD</keyword>
<feature type="domain" description="Acyl-CoA oxidase/dehydrogenase middle" evidence="7">
    <location>
        <begin position="130"/>
        <end position="234"/>
    </location>
</feature>
<evidence type="ECO:0000313" key="9">
    <source>
        <dbReference type="EMBL" id="MTD53696.1"/>
    </source>
</evidence>
<evidence type="ECO:0000259" key="8">
    <source>
        <dbReference type="Pfam" id="PF02771"/>
    </source>
</evidence>
<dbReference type="InterPro" id="IPR009075">
    <property type="entry name" value="AcylCo_DH/oxidase_C"/>
</dbReference>
<dbReference type="Pfam" id="PF00441">
    <property type="entry name" value="Acyl-CoA_dh_1"/>
    <property type="match status" value="1"/>
</dbReference>
<reference evidence="9 10" key="1">
    <citation type="submission" date="2019-11" db="EMBL/GenBank/DDBJ databases">
        <title>Draft genome of Amycolatopsis RM579.</title>
        <authorList>
            <person name="Duangmal K."/>
            <person name="Mingma R."/>
        </authorList>
    </citation>
    <scope>NUCLEOTIDE SEQUENCE [LARGE SCALE GENOMIC DNA]</scope>
    <source>
        <strain evidence="9 10">RM579</strain>
    </source>
</reference>
<dbReference type="GO" id="GO:0050660">
    <property type="term" value="F:flavin adenine dinucleotide binding"/>
    <property type="evidence" value="ECO:0007669"/>
    <property type="project" value="InterPro"/>
</dbReference>
<keyword evidence="3 5" id="KW-0285">Flavoprotein</keyword>
<dbReference type="SUPFAM" id="SSF56645">
    <property type="entry name" value="Acyl-CoA dehydrogenase NM domain-like"/>
    <property type="match status" value="1"/>
</dbReference>
<evidence type="ECO:0000256" key="4">
    <source>
        <dbReference type="ARBA" id="ARBA00022827"/>
    </source>
</evidence>
<protein>
    <recommendedName>
        <fullName evidence="11">Acyl-CoA dehydrogenase</fullName>
    </recommendedName>
</protein>
<dbReference type="InterPro" id="IPR013786">
    <property type="entry name" value="AcylCoA_DH/ox_N"/>
</dbReference>
<comment type="similarity">
    <text evidence="2 5">Belongs to the acyl-CoA dehydrogenase family.</text>
</comment>
<dbReference type="Gene3D" id="1.20.140.10">
    <property type="entry name" value="Butyryl-CoA Dehydrogenase, subunit A, domain 3"/>
    <property type="match status" value="1"/>
</dbReference>
<dbReference type="Pfam" id="PF02771">
    <property type="entry name" value="Acyl-CoA_dh_N"/>
    <property type="match status" value="1"/>
</dbReference>
<comment type="cofactor">
    <cofactor evidence="1 5">
        <name>FAD</name>
        <dbReference type="ChEBI" id="CHEBI:57692"/>
    </cofactor>
</comment>
<evidence type="ECO:0000259" key="6">
    <source>
        <dbReference type="Pfam" id="PF00441"/>
    </source>
</evidence>
<organism evidence="9 10">
    <name type="scientific">Amycolatopsis pithecellobii</name>
    <dbReference type="NCBI Taxonomy" id="664692"/>
    <lineage>
        <taxon>Bacteria</taxon>
        <taxon>Bacillati</taxon>
        <taxon>Actinomycetota</taxon>
        <taxon>Actinomycetes</taxon>
        <taxon>Pseudonocardiales</taxon>
        <taxon>Pseudonocardiaceae</taxon>
        <taxon>Amycolatopsis</taxon>
    </lineage>
</organism>
<dbReference type="GO" id="GO:0003995">
    <property type="term" value="F:acyl-CoA dehydrogenase activity"/>
    <property type="evidence" value="ECO:0007669"/>
    <property type="project" value="TreeGrafter"/>
</dbReference>
<keyword evidence="10" id="KW-1185">Reference proteome</keyword>
<dbReference type="Pfam" id="PF02770">
    <property type="entry name" value="Acyl-CoA_dh_M"/>
    <property type="match status" value="1"/>
</dbReference>
<evidence type="ECO:0000313" key="10">
    <source>
        <dbReference type="Proteomes" id="UP000440096"/>
    </source>
</evidence>
<proteinExistence type="inferred from homology"/>
<evidence type="ECO:0000259" key="7">
    <source>
        <dbReference type="Pfam" id="PF02770"/>
    </source>
</evidence>
<accession>A0A6N7Z3U0</accession>
<gene>
    <name evidence="9" type="ORF">GKO32_06810</name>
</gene>
<keyword evidence="5" id="KW-0560">Oxidoreductase</keyword>
<dbReference type="InterPro" id="IPR036250">
    <property type="entry name" value="AcylCo_DH-like_C"/>
</dbReference>
<dbReference type="PIRSF" id="PIRSF016578">
    <property type="entry name" value="HsaA"/>
    <property type="match status" value="1"/>
</dbReference>
<evidence type="ECO:0000256" key="2">
    <source>
        <dbReference type="ARBA" id="ARBA00009347"/>
    </source>
</evidence>
<evidence type="ECO:0000256" key="5">
    <source>
        <dbReference type="RuleBase" id="RU362125"/>
    </source>
</evidence>
<evidence type="ECO:0000256" key="3">
    <source>
        <dbReference type="ARBA" id="ARBA00022630"/>
    </source>
</evidence>
<dbReference type="Proteomes" id="UP000440096">
    <property type="component" value="Unassembled WGS sequence"/>
</dbReference>
<dbReference type="InterPro" id="IPR037069">
    <property type="entry name" value="AcylCoA_DH/ox_N_sf"/>
</dbReference>
<comment type="caution">
    <text evidence="9">The sequence shown here is derived from an EMBL/GenBank/DDBJ whole genome shotgun (WGS) entry which is preliminary data.</text>
</comment>
<name>A0A6N7Z3U0_9PSEU</name>
<evidence type="ECO:0000256" key="1">
    <source>
        <dbReference type="ARBA" id="ARBA00001974"/>
    </source>
</evidence>
<dbReference type="AlphaFoldDB" id="A0A6N7Z3U0"/>
<dbReference type="PANTHER" id="PTHR43884:SF12">
    <property type="entry name" value="ISOVALERYL-COA DEHYDROGENASE, MITOCHONDRIAL-RELATED"/>
    <property type="match status" value="1"/>
</dbReference>
<dbReference type="OrthoDB" id="8876745at2"/>
<dbReference type="PANTHER" id="PTHR43884">
    <property type="entry name" value="ACYL-COA DEHYDROGENASE"/>
    <property type="match status" value="1"/>
</dbReference>
<dbReference type="SUPFAM" id="SSF47203">
    <property type="entry name" value="Acyl-CoA dehydrogenase C-terminal domain-like"/>
    <property type="match status" value="1"/>
</dbReference>
<dbReference type="Gene3D" id="2.40.110.10">
    <property type="entry name" value="Butyryl-CoA Dehydrogenase, subunit A, domain 2"/>
    <property type="match status" value="1"/>
</dbReference>
<feature type="domain" description="Acyl-CoA dehydrogenase/oxidase N-terminal" evidence="8">
    <location>
        <begin position="10"/>
        <end position="121"/>
    </location>
</feature>
<dbReference type="InterPro" id="IPR009100">
    <property type="entry name" value="AcylCoA_DH/oxidase_NM_dom_sf"/>
</dbReference>
<feature type="domain" description="Acyl-CoA dehydrogenase/oxidase C-terminal" evidence="6">
    <location>
        <begin position="252"/>
        <end position="374"/>
    </location>
</feature>
<dbReference type="Gene3D" id="1.10.540.10">
    <property type="entry name" value="Acyl-CoA dehydrogenase/oxidase, N-terminal domain"/>
    <property type="match status" value="1"/>
</dbReference>
<sequence length="408" mass="44565">MRAVVDFSLSEEQVRHVAWVREFMDSHVRPVVAELDKISDPDERFPWGIIEKAHGEGLMRFGLPEAYGGTPVDEVTLCLLMEEFGAADIGVGGIIAQYWNCVALIDRMGNDFHRDTFIRPYLDNPRAIYALAMTEPTAGTDAQLPYDAPDGGPMLEAVPDGDEIVLNGVKTYSSYSNVADVIIVFARTDKSVGLTQGMTAFIVTKDTPGFSVARTFDLMGHRLAPIAELHFDDCRIPKENQLTPWNGGFAEMSRFTVGRYWVGARCLGVARAAFDLALEYAKTRVQGGKPIIEHQMVARQLGEMAMTIEAARNTIWKAAWAAEHPEQADPIVLRMARVLGSEAAMKVALDAVRIHGGPGTFTDVGVEKLFRDAATGLHPAPLDVQLMIMGQVLAGNRQGPVAPLNVAS</sequence>
<dbReference type="EMBL" id="WMBA01000007">
    <property type="protein sequence ID" value="MTD53696.1"/>
    <property type="molecule type" value="Genomic_DNA"/>
</dbReference>
<dbReference type="InterPro" id="IPR046373">
    <property type="entry name" value="Acyl-CoA_Oxase/DH_mid-dom_sf"/>
</dbReference>
<dbReference type="InterPro" id="IPR006091">
    <property type="entry name" value="Acyl-CoA_Oxase/DH_mid-dom"/>
</dbReference>